<proteinExistence type="predicted"/>
<keyword evidence="1" id="KW-0106">Calcium</keyword>
<sequence length="1084" mass="112872">MPHTSDEEDDAAGIETSVIVESDPIFGTLYEVADDGTKTEVVVGQEYGDAYNFEYVLDSDIADQLSFSASDLASDIDTSNGSTSISYFNDLISISAGTYTGSSPVGNDVVSNPGVYLNYDGSGVEDGFGVSTNKSGDSELDVTSKEFISVDFGNSGAEILSANLDFGSVYGNYNPNSSADGEINVVALDSDGNVVGTFNFNTENNSNLGDEYTLSIDSSGNATVNVSIPDGNGGFIPFTELRVFTTQDGSSNPNRNSNITFKGVDVVDAKVTETIDYKAEDSSDLESSTAQVTIETDSIVKPSPEVTSVSRDVSEDATTTQTVSGNVDVLYAESVTLQEPSESYTSGGQSITWVSSNGGQSLVGSANGVEIVTATIDDSGNYSVSLSGPIDHLNGSTPVNNMSIDIGVVATNDTGTQSGTISLTIDDDVPVAQAKVHDLAPVVKDGANVQLILDVSGSMSGNAMTVMKQSAIALLQGYQLLGETKVQVTVFESDANVVNENGSWSSDNSLPSNLSTIWMDVDTAIGVINSLTAGGGTDYDDAVWLAGSDSIWGNSDMVSGGSNISYFLSDGDPSSANHRINASEQAAWESQLTKYGVTSLAYGMGANISSEHMEPVAFDGDKGIDISPVIVSDISQLPPVLLQSIITPVSGNIGASGSAGNGFGADGGYIQSIVFDGVTYQFDGNTLINPQSQSSSNHSFDDSNNTLSLFINNEHSFVINLETGDYEFYGASVAADTSLDFAYTIADNDGDTSSSTIQINIAATSLSSIADVKSEGDIVDSVQVVHAETQYAFTQWAPSGQVPTTFNLDQTQSGLVVDVGAAGDDVYLGSGDDTIYLGDSHASGLDNDASHQQKLDNAQQLLDDTFSKGSDSSHLQGGLESGGFTTLSASSNAYVDLGHGGGGDDAIYGQGGVDLIFGGEGNDSLDGGEGNDGLRGGTGQDTLIGGSGNDILIGGIGDDILTGGEDDDLFKWVDEPFQDDVDTITDFALGEDHLDISELLPNESSMFDLLDHITIEKVDNGSGDKDLVITISENTDNTGQTQTIVLDNVGDQFDSVNSQVDGSVVNGDLTNLVSQLFVNLPDQY</sequence>
<accession>A0AA86XJE2</accession>
<dbReference type="GO" id="GO:0005509">
    <property type="term" value="F:calcium ion binding"/>
    <property type="evidence" value="ECO:0007669"/>
    <property type="project" value="InterPro"/>
</dbReference>
<evidence type="ECO:0000259" key="3">
    <source>
        <dbReference type="PROSITE" id="PS50234"/>
    </source>
</evidence>
<dbReference type="PROSITE" id="PS50234">
    <property type="entry name" value="VWFA"/>
    <property type="match status" value="1"/>
</dbReference>
<evidence type="ECO:0000256" key="2">
    <source>
        <dbReference type="SAM" id="MobiDB-lite"/>
    </source>
</evidence>
<dbReference type="Pfam" id="PF00353">
    <property type="entry name" value="HemolysinCabind"/>
    <property type="match status" value="2"/>
</dbReference>
<dbReference type="InterPro" id="IPR018511">
    <property type="entry name" value="Hemolysin-typ_Ca-bd_CS"/>
</dbReference>
<dbReference type="CDD" id="cd00198">
    <property type="entry name" value="vWFA"/>
    <property type="match status" value="1"/>
</dbReference>
<feature type="compositionally biased region" description="Gly residues" evidence="2">
    <location>
        <begin position="927"/>
        <end position="939"/>
    </location>
</feature>
<feature type="region of interest" description="Disordered" evidence="2">
    <location>
        <begin position="919"/>
        <end position="941"/>
    </location>
</feature>
<organism evidence="4 5">
    <name type="scientific">Vibrio coralliirubri</name>
    <dbReference type="NCBI Taxonomy" id="1516159"/>
    <lineage>
        <taxon>Bacteria</taxon>
        <taxon>Pseudomonadati</taxon>
        <taxon>Pseudomonadota</taxon>
        <taxon>Gammaproteobacteria</taxon>
        <taxon>Vibrionales</taxon>
        <taxon>Vibrionaceae</taxon>
        <taxon>Vibrio</taxon>
    </lineage>
</organism>
<dbReference type="InterPro" id="IPR001343">
    <property type="entry name" value="Hemolysn_Ca-bd"/>
</dbReference>
<protein>
    <submittedName>
        <fullName evidence="4">Large exoprotein</fullName>
    </submittedName>
</protein>
<name>A0AA86XJE2_9VIBR</name>
<dbReference type="SUPFAM" id="SSF53300">
    <property type="entry name" value="vWA-like"/>
    <property type="match status" value="1"/>
</dbReference>
<dbReference type="Gene3D" id="3.40.50.410">
    <property type="entry name" value="von Willebrand factor, type A domain"/>
    <property type="match status" value="1"/>
</dbReference>
<dbReference type="InterPro" id="IPR036465">
    <property type="entry name" value="vWFA_dom_sf"/>
</dbReference>
<evidence type="ECO:0000256" key="1">
    <source>
        <dbReference type="ARBA" id="ARBA00022837"/>
    </source>
</evidence>
<dbReference type="InterPro" id="IPR011049">
    <property type="entry name" value="Serralysin-like_metalloprot_C"/>
</dbReference>
<dbReference type="PRINTS" id="PR00313">
    <property type="entry name" value="CABNDNGRPT"/>
</dbReference>
<dbReference type="Gene3D" id="2.150.10.10">
    <property type="entry name" value="Serralysin-like metalloprotease, C-terminal"/>
    <property type="match status" value="1"/>
</dbReference>
<dbReference type="EMBL" id="CCKJ01000032">
    <property type="protein sequence ID" value="CDT54048.1"/>
    <property type="molecule type" value="Genomic_DNA"/>
</dbReference>
<dbReference type="PROSITE" id="PS00330">
    <property type="entry name" value="HEMOLYSIN_CALCIUM"/>
    <property type="match status" value="4"/>
</dbReference>
<keyword evidence="5" id="KW-1185">Reference proteome</keyword>
<reference evidence="4 5" key="1">
    <citation type="submission" date="2014-06" db="EMBL/GenBank/DDBJ databases">
        <authorList>
            <person name="Le Roux F."/>
        </authorList>
    </citation>
    <scope>NUCLEOTIDE SEQUENCE [LARGE SCALE GENOMIC DNA]</scope>
    <source>
        <strain evidence="4 5">J2-31</strain>
    </source>
</reference>
<comment type="caution">
    <text evidence="4">The sequence shown here is derived from an EMBL/GenBank/DDBJ whole genome shotgun (WGS) entry which is preliminary data.</text>
</comment>
<feature type="domain" description="VWFA" evidence="3">
    <location>
        <begin position="448"/>
        <end position="645"/>
    </location>
</feature>
<dbReference type="AlphaFoldDB" id="A0AA86XJE2"/>
<gene>
    <name evidence="4" type="ORF">VCR31J2_1270001</name>
</gene>
<evidence type="ECO:0000313" key="5">
    <source>
        <dbReference type="Proteomes" id="UP000041625"/>
    </source>
</evidence>
<evidence type="ECO:0000313" key="4">
    <source>
        <dbReference type="EMBL" id="CDT54048.1"/>
    </source>
</evidence>
<dbReference type="Proteomes" id="UP000041625">
    <property type="component" value="Unassembled WGS sequence"/>
</dbReference>
<dbReference type="SUPFAM" id="SSF51120">
    <property type="entry name" value="beta-Roll"/>
    <property type="match status" value="1"/>
</dbReference>
<dbReference type="InterPro" id="IPR002035">
    <property type="entry name" value="VWF_A"/>
</dbReference>